<dbReference type="VEuPathDB" id="FungiDB:ASPNIDRAFT2_1182720"/>
<evidence type="ECO:0000313" key="4">
    <source>
        <dbReference type="Proteomes" id="UP000068243"/>
    </source>
</evidence>
<dbReference type="AlphaFoldDB" id="A0A100ITI5"/>
<comment type="caution">
    <text evidence="3">The sequence shown here is derived from an EMBL/GenBank/DDBJ whole genome shotgun (WGS) entry which is preliminary data.</text>
</comment>
<dbReference type="VEuPathDB" id="FungiDB:An05g01350"/>
<dbReference type="PANTHER" id="PTHR37848:SF1">
    <property type="entry name" value="SUN DOMAIN-CONTAINING PROTEIN"/>
    <property type="match status" value="1"/>
</dbReference>
<dbReference type="Proteomes" id="UP000068243">
    <property type="component" value="Unassembled WGS sequence"/>
</dbReference>
<dbReference type="OrthoDB" id="2105912at2759"/>
<proteinExistence type="predicted"/>
<dbReference type="VEuPathDB" id="FungiDB:ATCC64974_41790"/>
<evidence type="ECO:0000313" key="3">
    <source>
        <dbReference type="EMBL" id="GAQ47055.1"/>
    </source>
</evidence>
<evidence type="ECO:0000256" key="2">
    <source>
        <dbReference type="SAM" id="Phobius"/>
    </source>
</evidence>
<feature type="region of interest" description="Disordered" evidence="1">
    <location>
        <begin position="1"/>
        <end position="68"/>
    </location>
</feature>
<accession>A0A100ITI5</accession>
<feature type="compositionally biased region" description="Polar residues" evidence="1">
    <location>
        <begin position="58"/>
        <end position="68"/>
    </location>
</feature>
<keyword evidence="2" id="KW-1133">Transmembrane helix</keyword>
<dbReference type="VEuPathDB" id="FungiDB:M747DRAFT_118515"/>
<feature type="region of interest" description="Disordered" evidence="1">
    <location>
        <begin position="94"/>
        <end position="114"/>
    </location>
</feature>
<dbReference type="EMBL" id="BCMY01000024">
    <property type="protein sequence ID" value="GAQ47055.1"/>
    <property type="molecule type" value="Genomic_DNA"/>
</dbReference>
<protein>
    <submittedName>
        <fullName evidence="3">Uncharacterized protein</fullName>
    </submittedName>
</protein>
<feature type="transmembrane region" description="Helical" evidence="2">
    <location>
        <begin position="306"/>
        <end position="328"/>
    </location>
</feature>
<dbReference type="OMA" id="IHGTHTE"/>
<dbReference type="PaxDb" id="5061-CADANGAP00004788"/>
<evidence type="ECO:0000256" key="1">
    <source>
        <dbReference type="SAM" id="MobiDB-lite"/>
    </source>
</evidence>
<keyword evidence="2" id="KW-0472">Membrane</keyword>
<name>A0A100ITI5_ASPNG</name>
<organism evidence="3 4">
    <name type="scientific">Aspergillus niger</name>
    <dbReference type="NCBI Taxonomy" id="5061"/>
    <lineage>
        <taxon>Eukaryota</taxon>
        <taxon>Fungi</taxon>
        <taxon>Dikarya</taxon>
        <taxon>Ascomycota</taxon>
        <taxon>Pezizomycotina</taxon>
        <taxon>Eurotiomycetes</taxon>
        <taxon>Eurotiomycetidae</taxon>
        <taxon>Eurotiales</taxon>
        <taxon>Aspergillaceae</taxon>
        <taxon>Aspergillus</taxon>
        <taxon>Aspergillus subgen. Circumdati</taxon>
    </lineage>
</organism>
<keyword evidence="2" id="KW-0812">Transmembrane</keyword>
<gene>
    <name evidence="3" type="ORF">ABL_09716</name>
</gene>
<dbReference type="PANTHER" id="PTHR37848">
    <property type="entry name" value="EXPRESSED PROTEIN"/>
    <property type="match status" value="1"/>
</dbReference>
<reference evidence="4" key="1">
    <citation type="journal article" date="2016" name="Genome Announc.">
        <title>Draft genome sequence of Aspergillus niger strain An76.</title>
        <authorList>
            <person name="Gong W."/>
            <person name="Cheng Z."/>
            <person name="Zhang H."/>
            <person name="Liu L."/>
            <person name="Gao P."/>
            <person name="Wang L."/>
        </authorList>
    </citation>
    <scope>NUCLEOTIDE SEQUENCE [LARGE SCALE GENOMIC DNA]</scope>
    <source>
        <strain evidence="4">An76</strain>
    </source>
</reference>
<sequence length="419" mass="47875">MGRPKDLPPSYEETVASDPNLPAASRPAPPPPPPATTFSFPHLPDAPIPESQPYHSVHSGNRDSSTVTLAPSLSEDASSLHALITQQAEFPPRPYLTVRGSHTETRHDHHRKEDRKETIVDFSFKVDLYGYIIRHEHGTQQYGDDDDLGLDLDPTQDGWHVLSVVRDNDTRKTYRGGRFKSETWSGRRKGPLGQRIRQRVGERLRSRFVQLEEGLDHEATGLVRQDEGGPSLMGWCERYCDDPSSVKSFKFSRSIVGFDGSVLISSLTSHLRSLQYRGDISITVDMANRDLIVYNPHWVNKLRNNAWVYFLCIILQVWILAWPIIFLLERRYDVVRSVWYFSRVEDGETRYARHRDEAAIADELAPAVTQAALERNQEGRILTAPEMQLLDSLGRERRERGVVVMQWDRFLGWGGDNYS</sequence>